<comment type="pathway">
    <text evidence="1">Nucleotide-sugar biosynthesis; UDP-alpha-D-glucuronate biosynthesis; UDP-alpha-D-glucuronate from UDP-alpha-D-glucose: step 1/1.</text>
</comment>
<comment type="caution">
    <text evidence="12">The sequence shown here is derived from an EMBL/GenBank/DDBJ whole genome shotgun (WGS) entry which is preliminary data.</text>
</comment>
<feature type="binding site" evidence="10">
    <location>
        <position position="272"/>
    </location>
    <ligand>
        <name>NAD(+)</name>
        <dbReference type="ChEBI" id="CHEBI:57540"/>
    </ligand>
</feature>
<sequence length="439" mass="47594">MRVVVVGLGYVGSVCSACLASRGHDIVGVDTSDWKVGCIERGESPIVERGLGALIAEGRAAGRLRATTDIARALPGADLVLLCVGTPSGEDGSLDLSHSVRAAEEVGRGLATTGRWTTVVMRSTMLPGSVDTVVRPALERASGLTAGRDFGVAYNPEFLREGSAVRDFFEAEVTVLGADDPRSAESLAALYRGVVGGEHVTVPVRAAEMLKYANNAFHALKVAFANEIGRWAKREGVDSHLVMDLFCRDTRLNLGRTYLKPGFAFGGSCLPKDLRALHHRARVHDLDLPVIASVMRSNDRHVEEAVHLVERFRRRRVGVLGLSFKPETDDLRESPILRVVGTLVGKGYSVLLHDPNLDMERVLGANRRFVEDEVPYLPERLRPDLAQVVADSEVVVIGNASVEYRGVGAMLREGQVLVDLVHAVDRATVTRGEYHGLAW</sequence>
<evidence type="ECO:0000256" key="2">
    <source>
        <dbReference type="ARBA" id="ARBA00006601"/>
    </source>
</evidence>
<dbReference type="SUPFAM" id="SSF52413">
    <property type="entry name" value="UDP-glucose/GDP-mannose dehydrogenase C-terminal domain"/>
    <property type="match status" value="1"/>
</dbReference>
<feature type="binding site" evidence="9">
    <location>
        <position position="266"/>
    </location>
    <ligand>
        <name>substrate</name>
    </ligand>
</feature>
<evidence type="ECO:0000259" key="11">
    <source>
        <dbReference type="SMART" id="SM00984"/>
    </source>
</evidence>
<reference evidence="12" key="1">
    <citation type="journal article" date="2020" name="mSystems">
        <title>Genome- and Community-Level Interaction Insights into Carbon Utilization and Element Cycling Functions of Hydrothermarchaeota in Hydrothermal Sediment.</title>
        <authorList>
            <person name="Zhou Z."/>
            <person name="Liu Y."/>
            <person name="Xu W."/>
            <person name="Pan J."/>
            <person name="Luo Z.H."/>
            <person name="Li M."/>
        </authorList>
    </citation>
    <scope>NUCLEOTIDE SEQUENCE [LARGE SCALE GENOMIC DNA]</scope>
    <source>
        <strain evidence="12">SpSt-381</strain>
    </source>
</reference>
<dbReference type="InterPro" id="IPR014027">
    <property type="entry name" value="UDP-Glc/GDP-Man_DH_C"/>
</dbReference>
<dbReference type="EMBL" id="DSQF01000017">
    <property type="protein sequence ID" value="HGZ43391.1"/>
    <property type="molecule type" value="Genomic_DNA"/>
</dbReference>
<feature type="binding site" evidence="9">
    <location>
        <position position="325"/>
    </location>
    <ligand>
        <name>substrate</name>
    </ligand>
</feature>
<organism evidence="12">
    <name type="scientific">Eiseniibacteriota bacterium</name>
    <dbReference type="NCBI Taxonomy" id="2212470"/>
    <lineage>
        <taxon>Bacteria</taxon>
        <taxon>Candidatus Eiseniibacteriota</taxon>
    </lineage>
</organism>
<comment type="catalytic activity">
    <reaction evidence="6 7">
        <text>UDP-alpha-D-glucose + 2 NAD(+) + H2O = UDP-alpha-D-glucuronate + 2 NADH + 3 H(+)</text>
        <dbReference type="Rhea" id="RHEA:23596"/>
        <dbReference type="ChEBI" id="CHEBI:15377"/>
        <dbReference type="ChEBI" id="CHEBI:15378"/>
        <dbReference type="ChEBI" id="CHEBI:57540"/>
        <dbReference type="ChEBI" id="CHEBI:57945"/>
        <dbReference type="ChEBI" id="CHEBI:58052"/>
        <dbReference type="ChEBI" id="CHEBI:58885"/>
        <dbReference type="EC" id="1.1.1.22"/>
    </reaction>
</comment>
<gene>
    <name evidence="12" type="ORF">ENR23_08205</name>
</gene>
<keyword evidence="5 7" id="KW-0520">NAD</keyword>
<dbReference type="Pfam" id="PF03721">
    <property type="entry name" value="UDPG_MGDP_dh_N"/>
    <property type="match status" value="1"/>
</dbReference>
<feature type="active site" description="Nucleophile" evidence="8">
    <location>
        <position position="269"/>
    </location>
</feature>
<dbReference type="GO" id="GO:0051287">
    <property type="term" value="F:NAD binding"/>
    <property type="evidence" value="ECO:0007669"/>
    <property type="project" value="InterPro"/>
</dbReference>
<dbReference type="InterPro" id="IPR008927">
    <property type="entry name" value="6-PGluconate_DH-like_C_sf"/>
</dbReference>
<comment type="similarity">
    <text evidence="2 7">Belongs to the UDP-glucose/GDP-mannose dehydrogenase family.</text>
</comment>
<dbReference type="SMART" id="SM00984">
    <property type="entry name" value="UDPG_MGDP_dh_C"/>
    <property type="match status" value="1"/>
</dbReference>
<feature type="binding site" evidence="10">
    <location>
        <position position="332"/>
    </location>
    <ligand>
        <name>NAD(+)</name>
        <dbReference type="ChEBI" id="CHEBI:57540"/>
    </ligand>
</feature>
<dbReference type="SUPFAM" id="SSF48179">
    <property type="entry name" value="6-phosphogluconate dehydrogenase C-terminal domain-like"/>
    <property type="match status" value="1"/>
</dbReference>
<dbReference type="InterPro" id="IPR028357">
    <property type="entry name" value="UDPglc_DH_bac"/>
</dbReference>
<dbReference type="PIRSF" id="PIRSF500134">
    <property type="entry name" value="UDPglc_DH_bac"/>
    <property type="match status" value="1"/>
</dbReference>
<feature type="binding site" evidence="9">
    <location>
        <begin position="258"/>
        <end position="262"/>
    </location>
    <ligand>
        <name>substrate</name>
    </ligand>
</feature>
<keyword evidence="4 7" id="KW-0560">Oxidoreductase</keyword>
<dbReference type="Pfam" id="PF03720">
    <property type="entry name" value="UDPG_MGDP_dh_C"/>
    <property type="match status" value="1"/>
</dbReference>
<dbReference type="Pfam" id="PF00984">
    <property type="entry name" value="UDPG_MGDP_dh"/>
    <property type="match status" value="1"/>
</dbReference>
<dbReference type="EC" id="1.1.1.22" evidence="3 7"/>
<dbReference type="PANTHER" id="PTHR43750">
    <property type="entry name" value="UDP-GLUCOSE 6-DEHYDROGENASE TUAD"/>
    <property type="match status" value="1"/>
</dbReference>
<evidence type="ECO:0000256" key="5">
    <source>
        <dbReference type="ARBA" id="ARBA00023027"/>
    </source>
</evidence>
<feature type="binding site" evidence="10">
    <location>
        <position position="35"/>
    </location>
    <ligand>
        <name>NAD(+)</name>
        <dbReference type="ChEBI" id="CHEBI:57540"/>
    </ligand>
</feature>
<feature type="binding site" evidence="10">
    <location>
        <position position="86"/>
    </location>
    <ligand>
        <name>NAD(+)</name>
        <dbReference type="ChEBI" id="CHEBI:57540"/>
    </ligand>
</feature>
<dbReference type="InterPro" id="IPR001732">
    <property type="entry name" value="UDP-Glc/GDP-Man_DH_N"/>
</dbReference>
<feature type="binding site" evidence="9">
    <location>
        <position position="211"/>
    </location>
    <ligand>
        <name>substrate</name>
    </ligand>
</feature>
<proteinExistence type="inferred from homology"/>
<dbReference type="Gene3D" id="1.20.5.170">
    <property type="match status" value="1"/>
</dbReference>
<dbReference type="PANTHER" id="PTHR43750:SF1">
    <property type="entry name" value="GDP-MANNOSE 6-DEHYDROGENASE"/>
    <property type="match status" value="1"/>
</dbReference>
<feature type="binding site" evidence="10">
    <location>
        <position position="161"/>
    </location>
    <ligand>
        <name>NAD(+)</name>
        <dbReference type="ChEBI" id="CHEBI:57540"/>
    </ligand>
</feature>
<dbReference type="PIRSF" id="PIRSF000124">
    <property type="entry name" value="UDPglc_GDPman_dh"/>
    <property type="match status" value="1"/>
</dbReference>
<evidence type="ECO:0000256" key="4">
    <source>
        <dbReference type="ARBA" id="ARBA00023002"/>
    </source>
</evidence>
<evidence type="ECO:0000313" key="12">
    <source>
        <dbReference type="EMBL" id="HGZ43391.1"/>
    </source>
</evidence>
<dbReference type="NCBIfam" id="TIGR03026">
    <property type="entry name" value="NDP-sugDHase"/>
    <property type="match status" value="1"/>
</dbReference>
<dbReference type="InterPro" id="IPR014026">
    <property type="entry name" value="UDP-Glc/GDP-Man_DH_dimer"/>
</dbReference>
<evidence type="ECO:0000256" key="8">
    <source>
        <dbReference type="PIRSR" id="PIRSR500134-1"/>
    </source>
</evidence>
<dbReference type="GO" id="GO:0003979">
    <property type="term" value="F:UDP-glucose 6-dehydrogenase activity"/>
    <property type="evidence" value="ECO:0007669"/>
    <property type="project" value="UniProtKB-EC"/>
</dbReference>
<protein>
    <recommendedName>
        <fullName evidence="3 7">UDP-glucose 6-dehydrogenase</fullName>
        <ecNumber evidence="3 7">1.1.1.22</ecNumber>
    </recommendedName>
</protein>
<dbReference type="Gene3D" id="3.40.50.720">
    <property type="entry name" value="NAD(P)-binding Rossmann-like Domain"/>
    <property type="match status" value="2"/>
</dbReference>
<feature type="domain" description="UDP-glucose/GDP-mannose dehydrogenase C-terminal" evidence="11">
    <location>
        <begin position="318"/>
        <end position="426"/>
    </location>
</feature>
<dbReference type="GO" id="GO:0000271">
    <property type="term" value="P:polysaccharide biosynthetic process"/>
    <property type="evidence" value="ECO:0007669"/>
    <property type="project" value="InterPro"/>
</dbReference>
<feature type="binding site" evidence="10">
    <location>
        <position position="30"/>
    </location>
    <ligand>
        <name>NAD(+)</name>
        <dbReference type="ChEBI" id="CHEBI:57540"/>
    </ligand>
</feature>
<evidence type="ECO:0000256" key="7">
    <source>
        <dbReference type="PIRNR" id="PIRNR000124"/>
    </source>
</evidence>
<dbReference type="UniPathway" id="UPA00038">
    <property type="reaction ID" value="UER00491"/>
</dbReference>
<dbReference type="InterPro" id="IPR036220">
    <property type="entry name" value="UDP-Glc/GDP-Man_DH_C_sf"/>
</dbReference>
<name>A0A832I436_UNCEI</name>
<evidence type="ECO:0000256" key="10">
    <source>
        <dbReference type="PIRSR" id="PIRSR500134-3"/>
    </source>
</evidence>
<dbReference type="GO" id="GO:0006065">
    <property type="term" value="P:UDP-glucuronate biosynthetic process"/>
    <property type="evidence" value="ECO:0007669"/>
    <property type="project" value="UniProtKB-UniPathway"/>
</dbReference>
<feature type="binding site" evidence="9">
    <location>
        <begin position="158"/>
        <end position="161"/>
    </location>
    <ligand>
        <name>substrate</name>
    </ligand>
</feature>
<evidence type="ECO:0000256" key="6">
    <source>
        <dbReference type="ARBA" id="ARBA00047473"/>
    </source>
</evidence>
<evidence type="ECO:0000256" key="1">
    <source>
        <dbReference type="ARBA" id="ARBA00004701"/>
    </source>
</evidence>
<evidence type="ECO:0000256" key="3">
    <source>
        <dbReference type="ARBA" id="ARBA00012954"/>
    </source>
</evidence>
<accession>A0A832I436</accession>
<dbReference type="InterPro" id="IPR036291">
    <property type="entry name" value="NAD(P)-bd_dom_sf"/>
</dbReference>
<dbReference type="SUPFAM" id="SSF51735">
    <property type="entry name" value="NAD(P)-binding Rossmann-fold domains"/>
    <property type="match status" value="1"/>
</dbReference>
<dbReference type="AlphaFoldDB" id="A0A832I436"/>
<dbReference type="InterPro" id="IPR017476">
    <property type="entry name" value="UDP-Glc/GDP-Man"/>
</dbReference>
<feature type="binding site" evidence="10">
    <location>
        <position position="124"/>
    </location>
    <ligand>
        <name>NAD(+)</name>
        <dbReference type="ChEBI" id="CHEBI:57540"/>
    </ligand>
</feature>
<evidence type="ECO:0000256" key="9">
    <source>
        <dbReference type="PIRSR" id="PIRSR500134-2"/>
    </source>
</evidence>